<keyword evidence="2 3" id="KW-0418">Kinase</keyword>
<keyword evidence="2" id="KW-0067">ATP-binding</keyword>
<dbReference type="RefSeq" id="WP_149999443.1">
    <property type="nucleotide sequence ID" value="NZ_BKCL01000001.1"/>
</dbReference>
<accession>A0A5A7MLM9</accession>
<dbReference type="GO" id="GO:0009254">
    <property type="term" value="P:peptidoglycan turnover"/>
    <property type="evidence" value="ECO:0007669"/>
    <property type="project" value="UniProtKB-UniRule"/>
</dbReference>
<organism evidence="3 4">
    <name type="scientific">Iodidimonas gelatinilytica</name>
    <dbReference type="NCBI Taxonomy" id="1236966"/>
    <lineage>
        <taxon>Bacteria</taxon>
        <taxon>Pseudomonadati</taxon>
        <taxon>Pseudomonadota</taxon>
        <taxon>Alphaproteobacteria</taxon>
        <taxon>Iodidimonadales</taxon>
        <taxon>Iodidimonadaceae</taxon>
        <taxon>Iodidimonas</taxon>
    </lineage>
</organism>
<dbReference type="Pfam" id="PF03702">
    <property type="entry name" value="AnmK"/>
    <property type="match status" value="1"/>
</dbReference>
<proteinExistence type="inferred from homology"/>
<comment type="pathway">
    <text evidence="2">Cell wall biogenesis; peptidoglycan recycling.</text>
</comment>
<dbReference type="SUPFAM" id="SSF53067">
    <property type="entry name" value="Actin-like ATPase domain"/>
    <property type="match status" value="1"/>
</dbReference>
<keyword evidence="1 2" id="KW-0119">Carbohydrate metabolism</keyword>
<dbReference type="EC" id="2.7.1.170" evidence="2"/>
<dbReference type="UniPathway" id="UPA00544"/>
<dbReference type="GO" id="GO:0016773">
    <property type="term" value="F:phosphotransferase activity, alcohol group as acceptor"/>
    <property type="evidence" value="ECO:0007669"/>
    <property type="project" value="UniProtKB-UniRule"/>
</dbReference>
<evidence type="ECO:0000256" key="1">
    <source>
        <dbReference type="ARBA" id="ARBA00023277"/>
    </source>
</evidence>
<dbReference type="GO" id="GO:0006040">
    <property type="term" value="P:amino sugar metabolic process"/>
    <property type="evidence" value="ECO:0007669"/>
    <property type="project" value="InterPro"/>
</dbReference>
<comment type="pathway">
    <text evidence="2">Amino-sugar metabolism; 1,6-anhydro-N-acetylmuramate degradation.</text>
</comment>
<dbReference type="PANTHER" id="PTHR30605">
    <property type="entry name" value="ANHYDRO-N-ACETYLMURAMIC ACID KINASE"/>
    <property type="match status" value="1"/>
</dbReference>
<comment type="catalytic activity">
    <reaction evidence="2">
        <text>1,6-anhydro-N-acetyl-beta-muramate + ATP + H2O = N-acetyl-D-muramate 6-phosphate + ADP + H(+)</text>
        <dbReference type="Rhea" id="RHEA:24952"/>
        <dbReference type="ChEBI" id="CHEBI:15377"/>
        <dbReference type="ChEBI" id="CHEBI:15378"/>
        <dbReference type="ChEBI" id="CHEBI:30616"/>
        <dbReference type="ChEBI" id="CHEBI:58690"/>
        <dbReference type="ChEBI" id="CHEBI:58722"/>
        <dbReference type="ChEBI" id="CHEBI:456216"/>
        <dbReference type="EC" id="2.7.1.170"/>
    </reaction>
</comment>
<comment type="function">
    <text evidence="2">Catalyzes the specific phosphorylation of 1,6-anhydro-N-acetylmuramic acid (anhMurNAc) with the simultaneous cleavage of the 1,6-anhydro ring, generating MurNAc-6-P. Is required for the utilization of anhMurNAc either imported from the medium or derived from its own cell wall murein, and thus plays a role in cell wall recycling.</text>
</comment>
<evidence type="ECO:0000256" key="2">
    <source>
        <dbReference type="HAMAP-Rule" id="MF_01270"/>
    </source>
</evidence>
<dbReference type="Gene3D" id="3.30.420.40">
    <property type="match status" value="2"/>
</dbReference>
<dbReference type="UniPathway" id="UPA00343"/>
<sequence length="376" mass="40538">MADRAGRAKPYLALGLMSGTSRDGIDAALVRTDGRHFVEPGETLFLPYDAAFRAQLAQAVEQARLYGIKTAEDLRDVEKSLTDFHVKAVHKLIEKAVLNPEAIDLIGFHGHTVYHAPQQRLTWQLGDGQALCDTTGIAVVGDFRSNDVAQGGEGAPLAPAYHKARLSNDDRCCPAVVLNIGGVSNVTWIGADEEPLLSFDCGPGNALIDDWILAETGYAFDQGGRIAGAGDVDENIVLQLMSDSFFMQTPPKSLDRDAFASEGVRGLSTEDGAATLTAFTLEAIKAAQEHFPRPPQCWYVTGGGRFNETLMDGLRQQLHGHVTTVESLGWNGDFLEAEAFAYLAVRSVENLPLSWPGTTGVSKPVTGGQLFKPRLK</sequence>
<dbReference type="InterPro" id="IPR005338">
    <property type="entry name" value="Anhydro_N_Ac-Mur_kinase"/>
</dbReference>
<feature type="binding site" evidence="2">
    <location>
        <begin position="19"/>
        <end position="26"/>
    </location>
    <ligand>
        <name>ATP</name>
        <dbReference type="ChEBI" id="CHEBI:30616"/>
    </ligand>
</feature>
<protein>
    <recommendedName>
        <fullName evidence="2">Anhydro-N-acetylmuramic acid kinase</fullName>
        <ecNumber evidence="2">2.7.1.170</ecNumber>
    </recommendedName>
    <alternativeName>
        <fullName evidence="2">AnhMurNAc kinase</fullName>
    </alternativeName>
</protein>
<dbReference type="InterPro" id="IPR043129">
    <property type="entry name" value="ATPase_NBD"/>
</dbReference>
<dbReference type="Proteomes" id="UP000322084">
    <property type="component" value="Unassembled WGS sequence"/>
</dbReference>
<dbReference type="NCBIfam" id="NF007141">
    <property type="entry name" value="PRK09585.1-5"/>
    <property type="match status" value="1"/>
</dbReference>
<dbReference type="GO" id="GO:0005524">
    <property type="term" value="F:ATP binding"/>
    <property type="evidence" value="ECO:0007669"/>
    <property type="project" value="UniProtKB-UniRule"/>
</dbReference>
<dbReference type="EMBL" id="BKCL01000001">
    <property type="protein sequence ID" value="GEQ96861.1"/>
    <property type="molecule type" value="Genomic_DNA"/>
</dbReference>
<gene>
    <name evidence="2 3" type="primary">anmK</name>
    <name evidence="3" type="ORF">JCM17844_04980</name>
</gene>
<comment type="similarity">
    <text evidence="2">Belongs to the anhydro-N-acetylmuramic acid kinase family.</text>
</comment>
<name>A0A5A7MLM9_9PROT</name>
<reference evidence="3 4" key="1">
    <citation type="submission" date="2019-09" db="EMBL/GenBank/DDBJ databases">
        <title>NBRP : Genome information of microbial organism related human and environment.</title>
        <authorList>
            <person name="Hattori M."/>
            <person name="Oshima K."/>
            <person name="Inaba H."/>
            <person name="Suda W."/>
            <person name="Sakamoto M."/>
            <person name="Iino T."/>
            <person name="Kitahara M."/>
            <person name="Oshida Y."/>
            <person name="Iida T."/>
            <person name="Kudo T."/>
            <person name="Itoh T."/>
            <person name="Ohkuma M."/>
        </authorList>
    </citation>
    <scope>NUCLEOTIDE SEQUENCE [LARGE SCALE GENOMIC DNA]</scope>
    <source>
        <strain evidence="3 4">Hi-2</strain>
    </source>
</reference>
<keyword evidence="2" id="KW-0808">Transferase</keyword>
<keyword evidence="2" id="KW-0547">Nucleotide-binding</keyword>
<dbReference type="AlphaFoldDB" id="A0A5A7MLM9"/>
<dbReference type="HAMAP" id="MF_01270">
    <property type="entry name" value="AnhMurNAc_kinase"/>
    <property type="match status" value="1"/>
</dbReference>
<evidence type="ECO:0000313" key="3">
    <source>
        <dbReference type="EMBL" id="GEQ96861.1"/>
    </source>
</evidence>
<dbReference type="GO" id="GO:0097175">
    <property type="term" value="P:1,6-anhydro-N-acetyl-beta-muramic acid catabolic process"/>
    <property type="evidence" value="ECO:0007669"/>
    <property type="project" value="UniProtKB-UniRule"/>
</dbReference>
<dbReference type="GO" id="GO:0016301">
    <property type="term" value="F:kinase activity"/>
    <property type="evidence" value="ECO:0007669"/>
    <property type="project" value="UniProtKB-KW"/>
</dbReference>
<dbReference type="PANTHER" id="PTHR30605:SF0">
    <property type="entry name" value="ANHYDRO-N-ACETYLMURAMIC ACID KINASE"/>
    <property type="match status" value="1"/>
</dbReference>
<evidence type="ECO:0000313" key="4">
    <source>
        <dbReference type="Proteomes" id="UP000322084"/>
    </source>
</evidence>
<comment type="caution">
    <text evidence="3">The sequence shown here is derived from an EMBL/GenBank/DDBJ whole genome shotgun (WGS) entry which is preliminary data.</text>
</comment>